<evidence type="ECO:0000313" key="2">
    <source>
        <dbReference type="EMBL" id="MBP2028284.1"/>
    </source>
</evidence>
<protein>
    <submittedName>
        <fullName evidence="2">Uncharacterized protein</fullName>
    </submittedName>
</protein>
<evidence type="ECO:0000313" key="3">
    <source>
        <dbReference type="Proteomes" id="UP001314903"/>
    </source>
</evidence>
<dbReference type="Proteomes" id="UP001314903">
    <property type="component" value="Unassembled WGS sequence"/>
</dbReference>
<comment type="caution">
    <text evidence="2">The sequence shown here is derived from an EMBL/GenBank/DDBJ whole genome shotgun (WGS) entry which is preliminary data.</text>
</comment>
<dbReference type="EMBL" id="JAGGLI010000025">
    <property type="protein sequence ID" value="MBP2028284.1"/>
    <property type="molecule type" value="Genomic_DNA"/>
</dbReference>
<name>A0ABS4KKK8_9FIRM</name>
<reference evidence="2 3" key="1">
    <citation type="submission" date="2021-03" db="EMBL/GenBank/DDBJ databases">
        <title>Genomic Encyclopedia of Type Strains, Phase IV (KMG-IV): sequencing the most valuable type-strain genomes for metagenomic binning, comparative biology and taxonomic classification.</title>
        <authorList>
            <person name="Goeker M."/>
        </authorList>
    </citation>
    <scope>NUCLEOTIDE SEQUENCE [LARGE SCALE GENOMIC DNA]</scope>
    <source>
        <strain evidence="2 3">DSM 27512</strain>
    </source>
</reference>
<sequence>MKLMKISKKTKKAVAITIASIMVILPFLSLFGL</sequence>
<keyword evidence="1" id="KW-0812">Transmembrane</keyword>
<accession>A0ABS4KKK8</accession>
<keyword evidence="1" id="KW-1133">Transmembrane helix</keyword>
<proteinExistence type="predicted"/>
<evidence type="ECO:0000256" key="1">
    <source>
        <dbReference type="SAM" id="Phobius"/>
    </source>
</evidence>
<keyword evidence="3" id="KW-1185">Reference proteome</keyword>
<feature type="transmembrane region" description="Helical" evidence="1">
    <location>
        <begin position="12"/>
        <end position="31"/>
    </location>
</feature>
<gene>
    <name evidence="2" type="ORF">J2Z35_002085</name>
</gene>
<keyword evidence="1" id="KW-0472">Membrane</keyword>
<organism evidence="2 3">
    <name type="scientific">Acetoanaerobium pronyense</name>
    <dbReference type="NCBI Taxonomy" id="1482736"/>
    <lineage>
        <taxon>Bacteria</taxon>
        <taxon>Bacillati</taxon>
        <taxon>Bacillota</taxon>
        <taxon>Clostridia</taxon>
        <taxon>Peptostreptococcales</taxon>
        <taxon>Filifactoraceae</taxon>
        <taxon>Acetoanaerobium</taxon>
    </lineage>
</organism>